<keyword evidence="6" id="KW-1185">Reference proteome</keyword>
<proteinExistence type="predicted"/>
<dbReference type="GO" id="GO:0003677">
    <property type="term" value="F:DNA binding"/>
    <property type="evidence" value="ECO:0007669"/>
    <property type="project" value="InterPro"/>
</dbReference>
<evidence type="ECO:0000259" key="4">
    <source>
        <dbReference type="Pfam" id="PF05225"/>
    </source>
</evidence>
<evidence type="ECO:0000313" key="6">
    <source>
        <dbReference type="Proteomes" id="UP000299102"/>
    </source>
</evidence>
<dbReference type="OrthoDB" id="8191755at2759"/>
<comment type="subcellular location">
    <subcellularLocation>
        <location evidence="1">Nucleus</location>
    </subcellularLocation>
</comment>
<organism evidence="5 6">
    <name type="scientific">Eumeta variegata</name>
    <name type="common">Bagworm moth</name>
    <name type="synonym">Eumeta japonica</name>
    <dbReference type="NCBI Taxonomy" id="151549"/>
    <lineage>
        <taxon>Eukaryota</taxon>
        <taxon>Metazoa</taxon>
        <taxon>Ecdysozoa</taxon>
        <taxon>Arthropoda</taxon>
        <taxon>Hexapoda</taxon>
        <taxon>Insecta</taxon>
        <taxon>Pterygota</taxon>
        <taxon>Neoptera</taxon>
        <taxon>Endopterygota</taxon>
        <taxon>Lepidoptera</taxon>
        <taxon>Glossata</taxon>
        <taxon>Ditrysia</taxon>
        <taxon>Tineoidea</taxon>
        <taxon>Psychidae</taxon>
        <taxon>Oiketicinae</taxon>
        <taxon>Eumeta</taxon>
    </lineage>
</organism>
<dbReference type="InterPro" id="IPR050863">
    <property type="entry name" value="CenT-Element_Derived"/>
</dbReference>
<feature type="compositionally biased region" description="Acidic residues" evidence="2">
    <location>
        <begin position="594"/>
        <end position="606"/>
    </location>
</feature>
<accession>A0A4C1XIJ8</accession>
<dbReference type="Gene3D" id="3.30.420.10">
    <property type="entry name" value="Ribonuclease H-like superfamily/Ribonuclease H"/>
    <property type="match status" value="1"/>
</dbReference>
<evidence type="ECO:0000256" key="2">
    <source>
        <dbReference type="SAM" id="MobiDB-lite"/>
    </source>
</evidence>
<dbReference type="InterPro" id="IPR009057">
    <property type="entry name" value="Homeodomain-like_sf"/>
</dbReference>
<dbReference type="InterPro" id="IPR036397">
    <property type="entry name" value="RNaseH_sf"/>
</dbReference>
<dbReference type="Pfam" id="PF03184">
    <property type="entry name" value="DDE_1"/>
    <property type="match status" value="1"/>
</dbReference>
<feature type="compositionally biased region" description="Basic residues" evidence="2">
    <location>
        <begin position="547"/>
        <end position="570"/>
    </location>
</feature>
<dbReference type="SUPFAM" id="SSF46689">
    <property type="entry name" value="Homeodomain-like"/>
    <property type="match status" value="1"/>
</dbReference>
<dbReference type="InterPro" id="IPR007889">
    <property type="entry name" value="HTH_Psq"/>
</dbReference>
<gene>
    <name evidence="5" type="primary">TIGD6</name>
    <name evidence="5" type="ORF">EVAR_87683_1</name>
</gene>
<evidence type="ECO:0000313" key="5">
    <source>
        <dbReference type="EMBL" id="GBP63706.1"/>
    </source>
</evidence>
<dbReference type="InterPro" id="IPR004875">
    <property type="entry name" value="DDE_SF_endonuclease_dom"/>
</dbReference>
<dbReference type="Proteomes" id="UP000299102">
    <property type="component" value="Unassembled WGS sequence"/>
</dbReference>
<dbReference type="Gene3D" id="1.10.10.60">
    <property type="entry name" value="Homeodomain-like"/>
    <property type="match status" value="1"/>
</dbReference>
<dbReference type="PANTHER" id="PTHR19303:SF74">
    <property type="entry name" value="POGO TRANSPOSABLE ELEMENT WITH KRAB DOMAIN"/>
    <property type="match status" value="1"/>
</dbReference>
<dbReference type="GO" id="GO:0005634">
    <property type="term" value="C:nucleus"/>
    <property type="evidence" value="ECO:0007669"/>
    <property type="project" value="UniProtKB-SubCell"/>
</dbReference>
<feature type="domain" description="DDE-1" evidence="3">
    <location>
        <begin position="243"/>
        <end position="368"/>
    </location>
</feature>
<comment type="caution">
    <text evidence="5">The sequence shown here is derived from an EMBL/GenBank/DDBJ whole genome shotgun (WGS) entry which is preliminary data.</text>
</comment>
<dbReference type="PANTHER" id="PTHR19303">
    <property type="entry name" value="TRANSPOSON"/>
    <property type="match status" value="1"/>
</dbReference>
<dbReference type="EMBL" id="BGZK01000877">
    <property type="protein sequence ID" value="GBP63706.1"/>
    <property type="molecule type" value="Genomic_DNA"/>
</dbReference>
<dbReference type="CDD" id="cd15517">
    <property type="entry name" value="PHD_TCF19_like"/>
    <property type="match status" value="1"/>
</dbReference>
<dbReference type="AlphaFoldDB" id="A0A4C1XIJ8"/>
<sequence length="655" mass="73256">MLVGGDCHGLGHRTTAGDDGRGRGLCVLFEMPKVRPRQTDKASWTMDQLEKAIKLIEEQNYSVRKAAKTMNIPFSSLQKRYTKKTTKEPRLGRNTVFTAEMEKELAEVIKKMANYFYGCTPSQIKRAAFEYAEALNLKHNFNMSSRLAGRVWFEGFVTRNNISVRKPEATSINRVTAFNKTEVQQFYKLLEELMEKYKFIPKNIYNCDETGISTVQDPGKVLAAKGQKRVGSITSWERGKNITLLCTMSAAGGYVPPMFIFPRKRMTPTLEKDGPAGAIYKCSDNGWINEELFLEWLKHFTQHTKPSAEEQILLILDNHASHISLAVHEHCKKNYIHMLSLPPHTSHRMQPLDVSFFGPFKAAYRRECDFFMKSQLSERITPYDVASLVKKAFSSVASISKGEAGFKATGIFPINPNVFSDEDFLSAEVLQSEPIVVQDTVNSILESNAAGDLPLTVPTAIVELRQGSPIPSTSTFCSTTPQTATAISCQFGIPSTSGNLPIIQNFIKLPEKSAVLKTRQGRKKQHATILTSTPIKDALIEKENNRKAKALKGKGKGVGKKSKPQKRKPQKSNVEKVKKKILQESNDTSMSDVNTDELCQDDEDDDAEGAGDMCIVCGEFGRDREIWYRCTSCGLWAHADCTGWDSAQNYVCDMC</sequence>
<evidence type="ECO:0000259" key="3">
    <source>
        <dbReference type="Pfam" id="PF03184"/>
    </source>
</evidence>
<name>A0A4C1XIJ8_EUMVA</name>
<reference evidence="5 6" key="1">
    <citation type="journal article" date="2019" name="Commun. Biol.">
        <title>The bagworm genome reveals a unique fibroin gene that provides high tensile strength.</title>
        <authorList>
            <person name="Kono N."/>
            <person name="Nakamura H."/>
            <person name="Ohtoshi R."/>
            <person name="Tomita M."/>
            <person name="Numata K."/>
            <person name="Arakawa K."/>
        </authorList>
    </citation>
    <scope>NUCLEOTIDE SEQUENCE [LARGE SCALE GENOMIC DNA]</scope>
</reference>
<feature type="region of interest" description="Disordered" evidence="2">
    <location>
        <begin position="547"/>
        <end position="606"/>
    </location>
</feature>
<protein>
    <submittedName>
        <fullName evidence="5">Tigger transposable element-derived protein 6</fullName>
    </submittedName>
</protein>
<evidence type="ECO:0000256" key="1">
    <source>
        <dbReference type="ARBA" id="ARBA00004123"/>
    </source>
</evidence>
<feature type="compositionally biased region" description="Polar residues" evidence="2">
    <location>
        <begin position="583"/>
        <end position="593"/>
    </location>
</feature>
<feature type="domain" description="HTH psq-type" evidence="4">
    <location>
        <begin position="47"/>
        <end position="87"/>
    </location>
</feature>
<dbReference type="Pfam" id="PF05225">
    <property type="entry name" value="HTH_psq"/>
    <property type="match status" value="1"/>
</dbReference>
<dbReference type="InterPro" id="IPR011011">
    <property type="entry name" value="Znf_FYVE_PHD"/>
</dbReference>
<dbReference type="SUPFAM" id="SSF57903">
    <property type="entry name" value="FYVE/PHD zinc finger"/>
    <property type="match status" value="1"/>
</dbReference>